<keyword evidence="4" id="KW-1185">Reference proteome</keyword>
<dbReference type="AlphaFoldDB" id="A0A284VTJ4"/>
<evidence type="ECO:0000313" key="3">
    <source>
        <dbReference type="EMBL" id="SNQ62600.1"/>
    </source>
</evidence>
<sequence length="359" mass="40880">MPILFIIIAVVGGIGASFALIKLAGEKSQSQPELTTAFYAVNESEIFYGKPASYRIMLENHEGKTIDYEIKVRLTGEEIYSKEIRLNSGSSFNQTISFTPNLTDGYPKLEFLLYKNNETYRAFAFQIIPATNIPALNYGLEPNVTVTIVPQNYTKQQNGDIISYRFDTGEKLELKILKDSVKPGDAIYTTPSEENKIIFLGETYEKILPAMVNFLYPVILDMKDKKLKINETFKIKEGYAVTLEKITNQSLQFIISKDNITVKNIMAAGDSPIEYWKEIDDYKKYKTIIIYPKQVNQDELVFDIVQYRDQKVIIVGDKYGEFQVTDIGNNSITMKNIQPIKIETGEIISLMDGKIKIRV</sequence>
<evidence type="ECO:0000313" key="4">
    <source>
        <dbReference type="Proteomes" id="UP000218615"/>
    </source>
</evidence>
<dbReference type="EMBL" id="FZMP01000228">
    <property type="protein sequence ID" value="SNQ62600.1"/>
    <property type="molecule type" value="Genomic_DNA"/>
</dbReference>
<dbReference type="Pfam" id="PF07752">
    <property type="entry name" value="S-layer"/>
    <property type="match status" value="1"/>
</dbReference>
<organism evidence="3 4">
    <name type="scientific">Candidatus Methanoperedens nitratireducens</name>
    <dbReference type="NCBI Taxonomy" id="1392998"/>
    <lineage>
        <taxon>Archaea</taxon>
        <taxon>Methanobacteriati</taxon>
        <taxon>Methanobacteriota</taxon>
        <taxon>Stenosarchaea group</taxon>
        <taxon>Methanomicrobia</taxon>
        <taxon>Methanosarcinales</taxon>
        <taxon>ANME-2 cluster</taxon>
        <taxon>Candidatus Methanoperedentaceae</taxon>
        <taxon>Candidatus Methanoperedens</taxon>
    </lineage>
</organism>
<dbReference type="RefSeq" id="WP_096207141.1">
    <property type="nucleotide sequence ID" value="NZ_FZMP01000228.1"/>
</dbReference>
<feature type="domain" description="DUF1616" evidence="2">
    <location>
        <begin position="43"/>
        <end position="117"/>
    </location>
</feature>
<evidence type="ECO:0000259" key="1">
    <source>
        <dbReference type="Pfam" id="PF07752"/>
    </source>
</evidence>
<accession>A0A284VTJ4</accession>
<dbReference type="InterPro" id="IPR011674">
    <property type="entry name" value="DUF1616"/>
</dbReference>
<feature type="domain" description="S-layer family duplication" evidence="1">
    <location>
        <begin position="213"/>
        <end position="358"/>
    </location>
</feature>
<dbReference type="InterPro" id="IPR006457">
    <property type="entry name" value="S_layer-rel_Mac"/>
</dbReference>
<protein>
    <submittedName>
        <fullName evidence="3">Uncharacterized protein</fullName>
    </submittedName>
</protein>
<name>A0A284VTJ4_9EURY</name>
<dbReference type="Proteomes" id="UP000218615">
    <property type="component" value="Unassembled WGS sequence"/>
</dbReference>
<evidence type="ECO:0000259" key="2">
    <source>
        <dbReference type="Pfam" id="PF07760"/>
    </source>
</evidence>
<reference evidence="4" key="1">
    <citation type="submission" date="2017-06" db="EMBL/GenBank/DDBJ databases">
        <authorList>
            <person name="Cremers G."/>
        </authorList>
    </citation>
    <scope>NUCLEOTIDE SEQUENCE [LARGE SCALE GENOMIC DNA]</scope>
</reference>
<dbReference type="OrthoDB" id="382901at2157"/>
<proteinExistence type="predicted"/>
<gene>
    <name evidence="3" type="ORF">MNV_790045</name>
</gene>
<dbReference type="Pfam" id="PF07760">
    <property type="entry name" value="DUF1616"/>
    <property type="match status" value="1"/>
</dbReference>